<keyword evidence="2" id="KW-0238">DNA-binding</keyword>
<dbReference type="InterPro" id="IPR051575">
    <property type="entry name" value="Myb-like_DNA-bd"/>
</dbReference>
<evidence type="ECO:0000313" key="8">
    <source>
        <dbReference type="EMBL" id="CAL5991907.1"/>
    </source>
</evidence>
<evidence type="ECO:0000259" key="7">
    <source>
        <dbReference type="PROSITE" id="PS51294"/>
    </source>
</evidence>
<dbReference type="Pfam" id="PF00249">
    <property type="entry name" value="Myb_DNA-binding"/>
    <property type="match status" value="2"/>
</dbReference>
<proteinExistence type="predicted"/>
<evidence type="ECO:0000256" key="2">
    <source>
        <dbReference type="ARBA" id="ARBA00023125"/>
    </source>
</evidence>
<keyword evidence="9" id="KW-1185">Reference proteome</keyword>
<dbReference type="InterPro" id="IPR017930">
    <property type="entry name" value="Myb_dom"/>
</dbReference>
<evidence type="ECO:0000313" key="9">
    <source>
        <dbReference type="Proteomes" id="UP001642409"/>
    </source>
</evidence>
<dbReference type="PANTHER" id="PTHR46621">
    <property type="entry name" value="SNRNA-ACTIVATING PROTEIN COMPLEX SUBUNIT 4"/>
    <property type="match status" value="1"/>
</dbReference>
<dbReference type="EMBL" id="CAXDID020000028">
    <property type="protein sequence ID" value="CAL5991907.1"/>
    <property type="molecule type" value="Genomic_DNA"/>
</dbReference>
<dbReference type="InterPro" id="IPR009057">
    <property type="entry name" value="Homeodomain-like_sf"/>
</dbReference>
<dbReference type="SUPFAM" id="SSF46689">
    <property type="entry name" value="Homeodomain-like"/>
    <property type="match status" value="1"/>
</dbReference>
<dbReference type="PROSITE" id="PS51293">
    <property type="entry name" value="SANT"/>
    <property type="match status" value="1"/>
</dbReference>
<protein>
    <submittedName>
        <fullName evidence="8">Myb-like_DNA-binding domain-containing protein</fullName>
    </submittedName>
</protein>
<feature type="domain" description="HTH myb-type" evidence="7">
    <location>
        <begin position="1"/>
        <end position="55"/>
    </location>
</feature>
<keyword evidence="4" id="KW-0539">Nucleus</keyword>
<dbReference type="PROSITE" id="PS50090">
    <property type="entry name" value="MYB_LIKE"/>
    <property type="match status" value="1"/>
</dbReference>
<keyword evidence="1" id="KW-0805">Transcription regulation</keyword>
<comment type="caution">
    <text evidence="8">The sequence shown here is derived from an EMBL/GenBank/DDBJ whole genome shotgun (WGS) entry which is preliminary data.</text>
</comment>
<sequence length="197" mass="24257">MKQQWTQLEKQKLYKLIQQQQTNQRINWQKIATIMENRTATQCKLQYRNVLSTKKESVNFQWTHEFELQLLELVHEYGTKWKFIQYNYFSNLNTEQIRLKYYYLKSSEVQYQKMFEKGYQLTNKDIKFLNDQLEIINICFQKMDNIQNNHANHMTSMDPLEYKIFSKDHKEQLLQLRQEEDKIIQLLGQKFNQQHLD</sequence>
<dbReference type="PANTHER" id="PTHR46621:SF1">
    <property type="entry name" value="SNRNA-ACTIVATING PROTEIN COMPLEX SUBUNIT 4"/>
    <property type="match status" value="1"/>
</dbReference>
<organism evidence="8 9">
    <name type="scientific">Hexamita inflata</name>
    <dbReference type="NCBI Taxonomy" id="28002"/>
    <lineage>
        <taxon>Eukaryota</taxon>
        <taxon>Metamonada</taxon>
        <taxon>Diplomonadida</taxon>
        <taxon>Hexamitidae</taxon>
        <taxon>Hexamitinae</taxon>
        <taxon>Hexamita</taxon>
    </lineage>
</organism>
<dbReference type="PROSITE" id="PS51294">
    <property type="entry name" value="HTH_MYB"/>
    <property type="match status" value="1"/>
</dbReference>
<dbReference type="Proteomes" id="UP001642409">
    <property type="component" value="Unassembled WGS sequence"/>
</dbReference>
<dbReference type="SMART" id="SM00717">
    <property type="entry name" value="SANT"/>
    <property type="match status" value="2"/>
</dbReference>
<keyword evidence="3" id="KW-0804">Transcription</keyword>
<evidence type="ECO:0000259" key="6">
    <source>
        <dbReference type="PROSITE" id="PS51293"/>
    </source>
</evidence>
<reference evidence="8 9" key="1">
    <citation type="submission" date="2024-07" db="EMBL/GenBank/DDBJ databases">
        <authorList>
            <person name="Akdeniz Z."/>
        </authorList>
    </citation>
    <scope>NUCLEOTIDE SEQUENCE [LARGE SCALE GENOMIC DNA]</scope>
</reference>
<accession>A0ABP1HDJ9</accession>
<evidence type="ECO:0000256" key="4">
    <source>
        <dbReference type="ARBA" id="ARBA00023242"/>
    </source>
</evidence>
<dbReference type="CDD" id="cd00167">
    <property type="entry name" value="SANT"/>
    <property type="match status" value="2"/>
</dbReference>
<gene>
    <name evidence="8" type="ORF">HINF_LOCUS12320</name>
</gene>
<dbReference type="Gene3D" id="1.10.10.60">
    <property type="entry name" value="Homeodomain-like"/>
    <property type="match status" value="2"/>
</dbReference>
<evidence type="ECO:0000256" key="1">
    <source>
        <dbReference type="ARBA" id="ARBA00023015"/>
    </source>
</evidence>
<evidence type="ECO:0000259" key="5">
    <source>
        <dbReference type="PROSITE" id="PS50090"/>
    </source>
</evidence>
<feature type="domain" description="SANT" evidence="6">
    <location>
        <begin position="1"/>
        <end position="58"/>
    </location>
</feature>
<dbReference type="InterPro" id="IPR001005">
    <property type="entry name" value="SANT/Myb"/>
</dbReference>
<name>A0ABP1HDJ9_9EUKA</name>
<dbReference type="InterPro" id="IPR017884">
    <property type="entry name" value="SANT_dom"/>
</dbReference>
<feature type="domain" description="Myb-like" evidence="5">
    <location>
        <begin position="1"/>
        <end position="51"/>
    </location>
</feature>
<evidence type="ECO:0000256" key="3">
    <source>
        <dbReference type="ARBA" id="ARBA00023163"/>
    </source>
</evidence>